<proteinExistence type="predicted"/>
<dbReference type="EMBL" id="JBHSJJ010000003">
    <property type="protein sequence ID" value="MFC4871513.1"/>
    <property type="molecule type" value="Genomic_DNA"/>
</dbReference>
<protein>
    <submittedName>
        <fullName evidence="1">Type II toxin-antitoxin system RelE/ParE family toxin</fullName>
    </submittedName>
</protein>
<evidence type="ECO:0000313" key="1">
    <source>
        <dbReference type="EMBL" id="MFC4871513.1"/>
    </source>
</evidence>
<dbReference type="InterPro" id="IPR035093">
    <property type="entry name" value="RelE/ParE_toxin_dom_sf"/>
</dbReference>
<reference evidence="2" key="1">
    <citation type="journal article" date="2019" name="Int. J. Syst. Evol. Microbiol.">
        <title>The Global Catalogue of Microorganisms (GCM) 10K type strain sequencing project: providing services to taxonomists for standard genome sequencing and annotation.</title>
        <authorList>
            <consortium name="The Broad Institute Genomics Platform"/>
            <consortium name="The Broad Institute Genome Sequencing Center for Infectious Disease"/>
            <person name="Wu L."/>
            <person name="Ma J."/>
        </authorList>
    </citation>
    <scope>NUCLEOTIDE SEQUENCE [LARGE SCALE GENOMIC DNA]</scope>
    <source>
        <strain evidence="2">CGMCC 4.7466</strain>
    </source>
</reference>
<dbReference type="Proteomes" id="UP001595818">
    <property type="component" value="Unassembled WGS sequence"/>
</dbReference>
<dbReference type="Pfam" id="PF05015">
    <property type="entry name" value="HigB-like_toxin"/>
    <property type="match status" value="1"/>
</dbReference>
<dbReference type="PANTHER" id="PTHR40266">
    <property type="entry name" value="TOXIN HIGB-1"/>
    <property type="match status" value="1"/>
</dbReference>
<keyword evidence="2" id="KW-1185">Reference proteome</keyword>
<gene>
    <name evidence="1" type="ORF">ACFPFU_07430</name>
</gene>
<comment type="caution">
    <text evidence="1">The sequence shown here is derived from an EMBL/GenBank/DDBJ whole genome shotgun (WGS) entry which is preliminary data.</text>
</comment>
<dbReference type="InterPro" id="IPR007711">
    <property type="entry name" value="HigB-1"/>
</dbReference>
<organism evidence="1 2">
    <name type="scientific">Negadavirga shengliensis</name>
    <dbReference type="NCBI Taxonomy" id="1389218"/>
    <lineage>
        <taxon>Bacteria</taxon>
        <taxon>Pseudomonadati</taxon>
        <taxon>Bacteroidota</taxon>
        <taxon>Cytophagia</taxon>
        <taxon>Cytophagales</taxon>
        <taxon>Cyclobacteriaceae</taxon>
        <taxon>Negadavirga</taxon>
    </lineage>
</organism>
<sequence length="93" mass="11017">MIKTFGDSASEKIWNGIRSKKLPNEIQDVARRKLRMINNAQDVGDLRIPPANRLEKLKGNLQGYYSIRINNQWRIIFQWINDDAYDIQIIDYH</sequence>
<dbReference type="SUPFAM" id="SSF143011">
    <property type="entry name" value="RelE-like"/>
    <property type="match status" value="1"/>
</dbReference>
<dbReference type="Gene3D" id="3.30.2310.20">
    <property type="entry name" value="RelE-like"/>
    <property type="match status" value="1"/>
</dbReference>
<dbReference type="RefSeq" id="WP_377063047.1">
    <property type="nucleotide sequence ID" value="NZ_JBHSJJ010000003.1"/>
</dbReference>
<name>A0ABV9SYS6_9BACT</name>
<accession>A0ABV9SYS6</accession>
<evidence type="ECO:0000313" key="2">
    <source>
        <dbReference type="Proteomes" id="UP001595818"/>
    </source>
</evidence>
<dbReference type="PANTHER" id="PTHR40266:SF2">
    <property type="entry name" value="TOXIN HIGB-1"/>
    <property type="match status" value="1"/>
</dbReference>